<accession>A0ACC6UE48</accession>
<name>A0ACC6UE48_STRAO</name>
<comment type="caution">
    <text evidence="1">The sequence shown here is derived from an EMBL/GenBank/DDBJ whole genome shotgun (WGS) entry which is preliminary data.</text>
</comment>
<dbReference type="Proteomes" id="UP001565447">
    <property type="component" value="Unassembled WGS sequence"/>
</dbReference>
<reference evidence="1" key="1">
    <citation type="submission" date="2024-07" db="EMBL/GenBank/DDBJ databases">
        <title>Genome sequencing of plant associated microbes to promote plant fitness in Sorghum bicolor and Oryza sativa.</title>
        <authorList>
            <person name="Coleman-Derr D."/>
        </authorList>
    </citation>
    <scope>NUCLEOTIDE SEQUENCE</scope>
    <source>
        <strain evidence="1">SAI-173</strain>
    </source>
</reference>
<evidence type="ECO:0000313" key="2">
    <source>
        <dbReference type="Proteomes" id="UP001565447"/>
    </source>
</evidence>
<keyword evidence="2" id="KW-1185">Reference proteome</keyword>
<gene>
    <name evidence="1" type="ORF">RKD21_000044</name>
</gene>
<dbReference type="EMBL" id="JBGCBD010000001">
    <property type="protein sequence ID" value="MEY9809787.1"/>
    <property type="molecule type" value="Genomic_DNA"/>
</dbReference>
<protein>
    <submittedName>
        <fullName evidence="1">Polyketide biosynthesis acyl carrier protein</fullName>
    </submittedName>
</protein>
<evidence type="ECO:0000313" key="1">
    <source>
        <dbReference type="EMBL" id="MEY9809787.1"/>
    </source>
</evidence>
<sequence length="83" mass="8949">MTDEEIFAVLRAQIVDVLPEAADVEITPDHSMRDLGANSIDRMDVVIAAQEELGVKVPNSELTGAGDLRSLVGVFRRSLSARA</sequence>
<organism evidence="1 2">
    <name type="scientific">Streptomyces albogriseolus</name>
    <dbReference type="NCBI Taxonomy" id="1887"/>
    <lineage>
        <taxon>Bacteria</taxon>
        <taxon>Bacillati</taxon>
        <taxon>Actinomycetota</taxon>
        <taxon>Actinomycetes</taxon>
        <taxon>Kitasatosporales</taxon>
        <taxon>Streptomycetaceae</taxon>
        <taxon>Streptomyces</taxon>
        <taxon>Streptomyces albogriseolus group</taxon>
    </lineage>
</organism>
<proteinExistence type="predicted"/>